<sequence>MIEKSKHYYRTMLESQKCFLMACYKLVTAHPLSCRSAFNMNDDVLQFISSIGESEFSDLCDNLNYWILSPISRPSESWSDPDECFFIKWIDSLESSCKFLNDVESENLKNCLESEQEPLLRNVLNAQSALLFCVGDLTLSDAGFASLVLGINKKHLNRLKDNWFNPNKFVSISELPPIFRINPNLKFNELRTFHNKANDLVIENALFSFMPI</sequence>
<organism evidence="1 2">
    <name type="scientific">Shewanella aestuarii</name>
    <dbReference type="NCBI Taxonomy" id="1028752"/>
    <lineage>
        <taxon>Bacteria</taxon>
        <taxon>Pseudomonadati</taxon>
        <taxon>Pseudomonadota</taxon>
        <taxon>Gammaproteobacteria</taxon>
        <taxon>Alteromonadales</taxon>
        <taxon>Shewanellaceae</taxon>
        <taxon>Shewanella</taxon>
    </lineage>
</organism>
<evidence type="ECO:0000313" key="2">
    <source>
        <dbReference type="Proteomes" id="UP000502608"/>
    </source>
</evidence>
<geneLocation type="plasmid" evidence="1 2">
    <name>pPN3F2_1</name>
</geneLocation>
<proteinExistence type="predicted"/>
<dbReference type="RefSeq" id="WP_167680262.1">
    <property type="nucleotide sequence ID" value="NZ_CP050314.1"/>
</dbReference>
<accession>A0A6G9QRK2</accession>
<dbReference type="AlphaFoldDB" id="A0A6G9QRK2"/>
<evidence type="ECO:0000313" key="1">
    <source>
        <dbReference type="EMBL" id="QIR16431.1"/>
    </source>
</evidence>
<gene>
    <name evidence="1" type="ORF">HBH39_18335</name>
</gene>
<dbReference type="KEGG" id="saes:HBH39_18335"/>
<name>A0A6G9QRK2_9GAMM</name>
<keyword evidence="1" id="KW-0614">Plasmid</keyword>
<dbReference type="EMBL" id="CP050314">
    <property type="protein sequence ID" value="QIR16431.1"/>
    <property type="molecule type" value="Genomic_DNA"/>
</dbReference>
<reference evidence="1 2" key="1">
    <citation type="submission" date="2020-03" db="EMBL/GenBank/DDBJ databases">
        <title>Complete genome sequence of Shewanella sp.</title>
        <authorList>
            <person name="Kim Y.-S."/>
            <person name="Kim S.-J."/>
            <person name="Jung H.-K."/>
            <person name="Kim K.-H."/>
        </authorList>
    </citation>
    <scope>NUCLEOTIDE SEQUENCE [LARGE SCALE GENOMIC DNA]</scope>
    <source>
        <strain evidence="1 2">PN3F2</strain>
        <plasmid evidence="1 2">pPN3F2_1</plasmid>
    </source>
</reference>
<keyword evidence="2" id="KW-1185">Reference proteome</keyword>
<dbReference type="Proteomes" id="UP000502608">
    <property type="component" value="Plasmid pPN3F2_1"/>
</dbReference>
<protein>
    <submittedName>
        <fullName evidence="1">Uncharacterized protein</fullName>
    </submittedName>
</protein>